<reference evidence="10" key="1">
    <citation type="submission" date="2021-02" db="EMBL/GenBank/DDBJ databases">
        <authorList>
            <person name="Nowell W R."/>
        </authorList>
    </citation>
    <scope>NUCLEOTIDE SEQUENCE</scope>
</reference>
<dbReference type="Proteomes" id="UP000663862">
    <property type="component" value="Unassembled WGS sequence"/>
</dbReference>
<keyword evidence="5" id="KW-0040">ANK repeat</keyword>
<dbReference type="InterPro" id="IPR027267">
    <property type="entry name" value="AH/BAR_dom_sf"/>
</dbReference>
<organism evidence="10 11">
    <name type="scientific">Rotaria socialis</name>
    <dbReference type="NCBI Taxonomy" id="392032"/>
    <lineage>
        <taxon>Eukaryota</taxon>
        <taxon>Metazoa</taxon>
        <taxon>Spiralia</taxon>
        <taxon>Gnathifera</taxon>
        <taxon>Rotifera</taxon>
        <taxon>Eurotatoria</taxon>
        <taxon>Bdelloidea</taxon>
        <taxon>Philodinida</taxon>
        <taxon>Philodinidae</taxon>
        <taxon>Rotaria</taxon>
    </lineage>
</organism>
<dbReference type="FunFam" id="1.10.220.150:FF:000009">
    <property type="entry name" value="stromal membrane-associated protein 1 isoform X1"/>
    <property type="match status" value="1"/>
</dbReference>
<dbReference type="GO" id="GO:0008270">
    <property type="term" value="F:zinc ion binding"/>
    <property type="evidence" value="ECO:0007669"/>
    <property type="project" value="UniProtKB-KW"/>
</dbReference>
<evidence type="ECO:0000256" key="6">
    <source>
        <dbReference type="PROSITE-ProRule" id="PRU00288"/>
    </source>
</evidence>
<dbReference type="InterPro" id="IPR001164">
    <property type="entry name" value="ArfGAP_dom"/>
</dbReference>
<dbReference type="FunFam" id="2.30.29.30:FF:000384">
    <property type="entry name" value="Uncharacterized protein, isoform A"/>
    <property type="match status" value="1"/>
</dbReference>
<dbReference type="Pfam" id="PF12796">
    <property type="entry name" value="Ank_2"/>
    <property type="match status" value="1"/>
</dbReference>
<keyword evidence="3 6" id="KW-0863">Zinc-finger</keyword>
<keyword evidence="1" id="KW-0343">GTPase activation</keyword>
<dbReference type="SUPFAM" id="SSF50729">
    <property type="entry name" value="PH domain-like"/>
    <property type="match status" value="1"/>
</dbReference>
<evidence type="ECO:0000256" key="3">
    <source>
        <dbReference type="ARBA" id="ARBA00022771"/>
    </source>
</evidence>
<dbReference type="PROSITE" id="PS50115">
    <property type="entry name" value="ARFGAP"/>
    <property type="match status" value="1"/>
</dbReference>
<keyword evidence="7" id="KW-0812">Transmembrane</keyword>
<dbReference type="Pfam" id="PF16746">
    <property type="entry name" value="BAR_3"/>
    <property type="match status" value="1"/>
</dbReference>
<name>A0A820UPK9_9BILA</name>
<protein>
    <submittedName>
        <fullName evidence="10">Uncharacterized protein</fullName>
    </submittedName>
</protein>
<dbReference type="InterPro" id="IPR011993">
    <property type="entry name" value="PH-like_dom_sf"/>
</dbReference>
<evidence type="ECO:0000259" key="8">
    <source>
        <dbReference type="PROSITE" id="PS50003"/>
    </source>
</evidence>
<dbReference type="Pfam" id="PF00169">
    <property type="entry name" value="PH"/>
    <property type="match status" value="1"/>
</dbReference>
<dbReference type="GO" id="GO:0005737">
    <property type="term" value="C:cytoplasm"/>
    <property type="evidence" value="ECO:0007669"/>
    <property type="project" value="InterPro"/>
</dbReference>
<proteinExistence type="predicted"/>
<dbReference type="PANTHER" id="PTHR23180">
    <property type="entry name" value="CENTAURIN/ARF"/>
    <property type="match status" value="1"/>
</dbReference>
<dbReference type="SUPFAM" id="SSF48403">
    <property type="entry name" value="Ankyrin repeat"/>
    <property type="match status" value="1"/>
</dbReference>
<dbReference type="SUPFAM" id="SSF57863">
    <property type="entry name" value="ArfGap/RecO-like zinc finger"/>
    <property type="match status" value="1"/>
</dbReference>
<dbReference type="InterPro" id="IPR002110">
    <property type="entry name" value="Ankyrin_rpt"/>
</dbReference>
<dbReference type="InterPro" id="IPR004148">
    <property type="entry name" value="BAR_dom"/>
</dbReference>
<keyword evidence="4" id="KW-0862">Zinc</keyword>
<dbReference type="InterPro" id="IPR045258">
    <property type="entry name" value="ACAP1/2/3-like"/>
</dbReference>
<comment type="caution">
    <text evidence="10">The sequence shown here is derived from an EMBL/GenBank/DDBJ whole genome shotgun (WGS) entry which is preliminary data.</text>
</comment>
<dbReference type="Gene3D" id="2.30.29.30">
    <property type="entry name" value="Pleckstrin-homology domain (PH domain)/Phosphotyrosine-binding domain (PTB)"/>
    <property type="match status" value="1"/>
</dbReference>
<dbReference type="CDD" id="cd13250">
    <property type="entry name" value="PH_ACAP"/>
    <property type="match status" value="1"/>
</dbReference>
<accession>A0A820UPK9</accession>
<feature type="transmembrane region" description="Helical" evidence="7">
    <location>
        <begin position="110"/>
        <end position="128"/>
    </location>
</feature>
<dbReference type="InterPro" id="IPR036770">
    <property type="entry name" value="Ankyrin_rpt-contain_sf"/>
</dbReference>
<dbReference type="GO" id="GO:0005096">
    <property type="term" value="F:GTPase activator activity"/>
    <property type="evidence" value="ECO:0007669"/>
    <property type="project" value="UniProtKB-KW"/>
</dbReference>
<dbReference type="PROSITE" id="PS50088">
    <property type="entry name" value="ANK_REPEAT"/>
    <property type="match status" value="1"/>
</dbReference>
<gene>
    <name evidence="10" type="ORF">TSG867_LOCUS20109</name>
</gene>
<dbReference type="InterPro" id="IPR001849">
    <property type="entry name" value="PH_domain"/>
</dbReference>
<dbReference type="Pfam" id="PF01412">
    <property type="entry name" value="ArfGap"/>
    <property type="match status" value="1"/>
</dbReference>
<dbReference type="SUPFAM" id="SSF103657">
    <property type="entry name" value="BAR/IMD domain-like"/>
    <property type="match status" value="1"/>
</dbReference>
<dbReference type="EMBL" id="CAJOBQ010001450">
    <property type="protein sequence ID" value="CAF4488378.1"/>
    <property type="molecule type" value="Genomic_DNA"/>
</dbReference>
<feature type="domain" description="Arf-GAP" evidence="9">
    <location>
        <begin position="788"/>
        <end position="911"/>
    </location>
</feature>
<dbReference type="PROSITE" id="PS50003">
    <property type="entry name" value="PH_DOMAIN"/>
    <property type="match status" value="1"/>
</dbReference>
<keyword evidence="2" id="KW-0479">Metal-binding</keyword>
<keyword evidence="7" id="KW-1133">Transmembrane helix</keyword>
<evidence type="ECO:0000313" key="10">
    <source>
        <dbReference type="EMBL" id="CAF4488378.1"/>
    </source>
</evidence>
<keyword evidence="7" id="KW-0472">Membrane</keyword>
<evidence type="ECO:0000256" key="1">
    <source>
        <dbReference type="ARBA" id="ARBA00022468"/>
    </source>
</evidence>
<dbReference type="SMART" id="SM00233">
    <property type="entry name" value="PH"/>
    <property type="match status" value="1"/>
</dbReference>
<evidence type="ECO:0000256" key="4">
    <source>
        <dbReference type="ARBA" id="ARBA00022833"/>
    </source>
</evidence>
<dbReference type="PANTHER" id="PTHR23180:SF399">
    <property type="entry name" value="BLOWN FUSE, ISOFORM A-RELATED"/>
    <property type="match status" value="1"/>
</dbReference>
<dbReference type="PROSITE" id="PS50297">
    <property type="entry name" value="ANK_REP_REGION"/>
    <property type="match status" value="1"/>
</dbReference>
<dbReference type="Gene3D" id="1.20.1270.60">
    <property type="entry name" value="Arfaptin homology (AH) domain/BAR domain"/>
    <property type="match status" value="1"/>
</dbReference>
<evidence type="ECO:0000313" key="11">
    <source>
        <dbReference type="Proteomes" id="UP000663862"/>
    </source>
</evidence>
<dbReference type="InterPro" id="IPR037278">
    <property type="entry name" value="ARFGAP/RecO"/>
</dbReference>
<evidence type="ECO:0000256" key="2">
    <source>
        <dbReference type="ARBA" id="ARBA00022723"/>
    </source>
</evidence>
<dbReference type="PRINTS" id="PR00405">
    <property type="entry name" value="REVINTRACTNG"/>
</dbReference>
<dbReference type="SMART" id="SM00248">
    <property type="entry name" value="ANK"/>
    <property type="match status" value="2"/>
</dbReference>
<dbReference type="AlphaFoldDB" id="A0A820UPK9"/>
<evidence type="ECO:0000259" key="9">
    <source>
        <dbReference type="PROSITE" id="PS50115"/>
    </source>
</evidence>
<dbReference type="Gene3D" id="1.25.40.20">
    <property type="entry name" value="Ankyrin repeat-containing domain"/>
    <property type="match status" value="1"/>
</dbReference>
<feature type="domain" description="PH" evidence="8">
    <location>
        <begin position="640"/>
        <end position="746"/>
    </location>
</feature>
<dbReference type="SMART" id="SM00105">
    <property type="entry name" value="ArfGap"/>
    <property type="match status" value="1"/>
</dbReference>
<evidence type="ECO:0000256" key="5">
    <source>
        <dbReference type="PROSITE-ProRule" id="PRU00023"/>
    </source>
</evidence>
<dbReference type="InterPro" id="IPR038508">
    <property type="entry name" value="ArfGAP_dom_sf"/>
</dbReference>
<feature type="repeat" description="ANK" evidence="5">
    <location>
        <begin position="1044"/>
        <end position="1078"/>
    </location>
</feature>
<sequence length="1139" mass="130255">MAPANVIEEKAENITEANTFRTILIQVDKSKEARIRLTDSSTAWDVRAKLISMRIKQSSMFHFLDNKGYRVLQSDEQSISISELIFSTDDGDTIYLISEKSLLKKFLQRIAEILIYSVTIIMIVYFIYHYRKTIMRDYLCPYLDKSNRALAHTLNCSIEINEQDTREYLKNKIIIHSKGEESFVTKDKDAEKLESSNTVQHYGTTMYDEWVKNEENYKADYEWYNNMKSSSGNCQQSFEEKVSHSNKLIKDTPESIDEYVQRSANDDDDGMSYAINGKIRRCQNVCACDVNIHQYPQPQDKYTFLKIKIGIIGKKIDNLMIIMNTIDFEECLKDSPAYRNQLRQAVNHIDMLEDRLEQMFKMCNSVINNGKIFVQEFQKFLKSIFDARELFSTDEVAYKSLGKFGNYLREIQTLFSNLLEQTSHSLLRTLTRMLKEDIKKVKDQGKLFDRLSSDYDIALQKNADASKAKPHLCEDASKILTATRSCFGHTSIDYTYQINVLYNQHKVDLIELFLSYINFHKAFFHQGYELLSIDTEQDFNSITTELTRMRQENAQKQKILEKVHDTNQRRSSTPGDTTTCFPIKSILSSSHYARQLKYDDNRNDGISTDASLSVAKETLSRNPSQQSLSNITNTLTNGIEATKEGYLFKRSHNKFKTWNRRWFSIRNGQLLYMKRNSGNSINDNSQQQSSYSVMILDLRLCTIRASNDHDRRFVFEIISPNSTHLLQADSQIECDHWVNSLQLAISNLFKSPNNGNLHSFTLLPKPYVDDRSNSVLTAKNEIKQEMIKDKIDFVRSITGNDKCSDCDADGPEWASINLGILLCLNCCGAHRGLGVSLSKVRSLHMDTWDLETLIVMGELGNTVVNSIYEANLSNNVKKPSAETDALTRRSYIEAKYVQKAFLRSLPASNQIRSTTRTIKRWSVMKGPISTATLTNEHDDDGTSNSLKVNSRQLLTRRLTGVLENELTADSLSSIWNANIYLYEGARHRSVPTMLHALTLGADKNFLNEHDHGRTPLIQTILSRSVAAAEFLLINNAKINLADEDGKTPLHYATQLANKGRGPIILLLKRGADPLVKDRTGIDACSLSMVIGDPDVITWYRLIALHEQMKEEDADAEKTYISILDDPVYMKEIARTPSFS</sequence>
<evidence type="ECO:0000256" key="7">
    <source>
        <dbReference type="SAM" id="Phobius"/>
    </source>
</evidence>
<dbReference type="Gene3D" id="1.10.220.150">
    <property type="entry name" value="Arf GTPase activating protein"/>
    <property type="match status" value="1"/>
</dbReference>